<name>A0A382BTP0_9ZZZZ</name>
<protein>
    <recommendedName>
        <fullName evidence="2">Glycosyl transferase family 1 domain-containing protein</fullName>
    </recommendedName>
</protein>
<dbReference type="EMBL" id="UINC01031323">
    <property type="protein sequence ID" value="SVB17176.1"/>
    <property type="molecule type" value="Genomic_DNA"/>
</dbReference>
<evidence type="ECO:0008006" key="2">
    <source>
        <dbReference type="Google" id="ProtNLM"/>
    </source>
</evidence>
<dbReference type="SUPFAM" id="SSF53756">
    <property type="entry name" value="UDP-Glycosyltransferase/glycogen phosphorylase"/>
    <property type="match status" value="1"/>
</dbReference>
<sequence length="295" mass="34449">VRRITISSLTDHEDTPSSRFRVRQLEPFLKVKGIELFDLPRKYSSQRAGLILPNKRIKQSFIKFTYALLQEIGNVLETGNRIRKASSSDYTLISREIIDNFPSFERCIKNQIIFDIDDAVFIDRPQTHRKTVTILNRSPIVFAGNSYLSNWCKQFTENVYEVPTAVDLSKFKEKVKKPKDKFIVGWQGTSSNFKYLKNIESELKEFFSTHNNCELYVSSDRYPEELTEIHKYIEFKKWNKEDEVSHIQEYDVGIMPIEESEYSLGKCAYKMLLYLSCGVPACVTSWGMNKEILNK</sequence>
<feature type="non-terminal residue" evidence="1">
    <location>
        <position position="295"/>
    </location>
</feature>
<feature type="non-terminal residue" evidence="1">
    <location>
        <position position="1"/>
    </location>
</feature>
<reference evidence="1" key="1">
    <citation type="submission" date="2018-05" db="EMBL/GenBank/DDBJ databases">
        <authorList>
            <person name="Lanie J.A."/>
            <person name="Ng W.-L."/>
            <person name="Kazmierczak K.M."/>
            <person name="Andrzejewski T.M."/>
            <person name="Davidsen T.M."/>
            <person name="Wayne K.J."/>
            <person name="Tettelin H."/>
            <person name="Glass J.I."/>
            <person name="Rusch D."/>
            <person name="Podicherti R."/>
            <person name="Tsui H.-C.T."/>
            <person name="Winkler M.E."/>
        </authorList>
    </citation>
    <scope>NUCLEOTIDE SEQUENCE</scope>
</reference>
<dbReference type="Gene3D" id="3.40.50.2000">
    <property type="entry name" value="Glycogen Phosphorylase B"/>
    <property type="match status" value="1"/>
</dbReference>
<proteinExistence type="predicted"/>
<accession>A0A382BTP0</accession>
<dbReference type="AlphaFoldDB" id="A0A382BTP0"/>
<gene>
    <name evidence="1" type="ORF">METZ01_LOCUS170030</name>
</gene>
<evidence type="ECO:0000313" key="1">
    <source>
        <dbReference type="EMBL" id="SVB17176.1"/>
    </source>
</evidence>
<organism evidence="1">
    <name type="scientific">marine metagenome</name>
    <dbReference type="NCBI Taxonomy" id="408172"/>
    <lineage>
        <taxon>unclassified sequences</taxon>
        <taxon>metagenomes</taxon>
        <taxon>ecological metagenomes</taxon>
    </lineage>
</organism>